<dbReference type="EMBL" id="JARTCD010000019">
    <property type="protein sequence ID" value="KAJ8659359.1"/>
    <property type="molecule type" value="Genomic_DNA"/>
</dbReference>
<comment type="caution">
    <text evidence="1">The sequence shown here is derived from an EMBL/GenBank/DDBJ whole genome shotgun (WGS) entry which is preliminary data.</text>
</comment>
<keyword evidence="2" id="KW-1185">Reference proteome</keyword>
<name>A0AAD7XW78_9FUNG</name>
<dbReference type="GeneID" id="83212487"/>
<accession>A0AAD7XW78</accession>
<evidence type="ECO:0000313" key="1">
    <source>
        <dbReference type="EMBL" id="KAJ8659359.1"/>
    </source>
</evidence>
<dbReference type="Proteomes" id="UP001234581">
    <property type="component" value="Unassembled WGS sequence"/>
</dbReference>
<organism evidence="1 2">
    <name type="scientific">Lichtheimia ornata</name>
    <dbReference type="NCBI Taxonomy" id="688661"/>
    <lineage>
        <taxon>Eukaryota</taxon>
        <taxon>Fungi</taxon>
        <taxon>Fungi incertae sedis</taxon>
        <taxon>Mucoromycota</taxon>
        <taxon>Mucoromycotina</taxon>
        <taxon>Mucoromycetes</taxon>
        <taxon>Mucorales</taxon>
        <taxon>Lichtheimiaceae</taxon>
        <taxon>Lichtheimia</taxon>
    </lineage>
</organism>
<dbReference type="AlphaFoldDB" id="A0AAD7XW78"/>
<dbReference type="RefSeq" id="XP_058344272.1">
    <property type="nucleotide sequence ID" value="XM_058485122.1"/>
</dbReference>
<evidence type="ECO:0000313" key="2">
    <source>
        <dbReference type="Proteomes" id="UP001234581"/>
    </source>
</evidence>
<sequence>MKTTSHTASRLQHRAMDSAWPTAPWVPVSRSMSQTAQKIFFGRRCRRGRPSDPVAGSDIAKSGIGKLDRETFTQGAVGQADSTLH</sequence>
<proteinExistence type="predicted"/>
<gene>
    <name evidence="1" type="ORF">O0I10_005074</name>
</gene>
<protein>
    <submittedName>
        <fullName evidence="1">Uncharacterized protein</fullName>
    </submittedName>
</protein>
<reference evidence="1 2" key="1">
    <citation type="submission" date="2023-03" db="EMBL/GenBank/DDBJ databases">
        <title>Genome sequence of Lichtheimia ornata CBS 291.66.</title>
        <authorList>
            <person name="Mohabir J.T."/>
            <person name="Shea T.P."/>
            <person name="Kurbessoian T."/>
            <person name="Berby B."/>
            <person name="Fontaine J."/>
            <person name="Livny J."/>
            <person name="Gnirke A."/>
            <person name="Stajich J.E."/>
            <person name="Cuomo C.A."/>
        </authorList>
    </citation>
    <scope>NUCLEOTIDE SEQUENCE [LARGE SCALE GENOMIC DNA]</scope>
    <source>
        <strain evidence="1">CBS 291.66</strain>
    </source>
</reference>